<keyword evidence="2" id="KW-1185">Reference proteome</keyword>
<accession>A0A0A6PCA6</accession>
<reference evidence="1 2" key="1">
    <citation type="journal article" date="2016" name="Front. Microbiol.">
        <title>Single-Cell (Meta-)Genomics of a Dimorphic Candidatus Thiomargarita nelsonii Reveals Genomic Plasticity.</title>
        <authorList>
            <person name="Flood B.E."/>
            <person name="Fliss P."/>
            <person name="Jones D.S."/>
            <person name="Dick G.J."/>
            <person name="Jain S."/>
            <person name="Kaster A.K."/>
            <person name="Winkel M."/>
            <person name="Mussmann M."/>
            <person name="Bailey J."/>
        </authorList>
    </citation>
    <scope>NUCLEOTIDE SEQUENCE [LARGE SCALE GENOMIC DNA]</scope>
    <source>
        <strain evidence="1">Hydrate Ridge</strain>
    </source>
</reference>
<gene>
    <name evidence="1" type="ORF">PN36_21880</name>
</gene>
<evidence type="ECO:0000313" key="1">
    <source>
        <dbReference type="EMBL" id="KHD08343.2"/>
    </source>
</evidence>
<name>A0A0A6PCA6_9GAMM</name>
<organism evidence="1 2">
    <name type="scientific">Candidatus Thiomargarita nelsonii</name>
    <dbReference type="NCBI Taxonomy" id="1003181"/>
    <lineage>
        <taxon>Bacteria</taxon>
        <taxon>Pseudomonadati</taxon>
        <taxon>Pseudomonadota</taxon>
        <taxon>Gammaproteobacteria</taxon>
        <taxon>Thiotrichales</taxon>
        <taxon>Thiotrichaceae</taxon>
        <taxon>Thiomargarita</taxon>
    </lineage>
</organism>
<dbReference type="AlphaFoldDB" id="A0A0A6PCA6"/>
<proteinExistence type="predicted"/>
<dbReference type="EMBL" id="JSZA02000099">
    <property type="protein sequence ID" value="KHD08343.2"/>
    <property type="molecule type" value="Genomic_DNA"/>
</dbReference>
<comment type="caution">
    <text evidence="1">The sequence shown here is derived from an EMBL/GenBank/DDBJ whole genome shotgun (WGS) entry which is preliminary data.</text>
</comment>
<evidence type="ECO:0000313" key="2">
    <source>
        <dbReference type="Proteomes" id="UP000030428"/>
    </source>
</evidence>
<protein>
    <submittedName>
        <fullName evidence="1">Uncharacterized protein</fullName>
    </submittedName>
</protein>
<sequence>MIFRRGNPLWLPLTKVALSLRVQLPIYEKFILTGEQLFDTLINKVKEYNRNKDIGSQSVSIGIKQPLPTKLSKVIGFFQYVGILLPKGKRINRGRAGTFELYTIHYAALILKNVLISKKKRTDY</sequence>
<dbReference type="Proteomes" id="UP000030428">
    <property type="component" value="Unassembled WGS sequence"/>
</dbReference>